<sequence>MHGHAGDVGTVRGIAHLDLARMNTDPDLNTQRGDRVDDVVRARDRGTRTGERRDETVTGRVHFATAEPLDFVAHDGVVVVQQVAPSVVAERGGVLGRADDVGKHDGGKHALGVSAAAHAGDEFLDFIEHRPGVANPVQGIGAG</sequence>
<dbReference type="AlphaFoldDB" id="A0A654U0B2"/>
<dbReference type="Proteomes" id="UP000046680">
    <property type="component" value="Unassembled WGS sequence"/>
</dbReference>
<reference evidence="1 2" key="1">
    <citation type="submission" date="2015-03" db="EMBL/GenBank/DDBJ databases">
        <authorList>
            <consortium name="Pathogen Informatics"/>
        </authorList>
    </citation>
    <scope>NUCLEOTIDE SEQUENCE [LARGE SCALE GENOMIC DNA]</scope>
    <source>
        <strain evidence="1 2">C09601061</strain>
    </source>
</reference>
<evidence type="ECO:0000313" key="2">
    <source>
        <dbReference type="Proteomes" id="UP000046680"/>
    </source>
</evidence>
<dbReference type="EMBL" id="CGCX01000318">
    <property type="protein sequence ID" value="CFR72785.1"/>
    <property type="molecule type" value="Genomic_DNA"/>
</dbReference>
<protein>
    <submittedName>
        <fullName evidence="1">Uncharacterized protein</fullName>
    </submittedName>
</protein>
<name>A0A654U0B2_MYCTX</name>
<evidence type="ECO:0000313" key="1">
    <source>
        <dbReference type="EMBL" id="CFR72785.1"/>
    </source>
</evidence>
<accession>A0A654U0B2</accession>
<organism evidence="1 2">
    <name type="scientific">Mycobacterium tuberculosis</name>
    <dbReference type="NCBI Taxonomy" id="1773"/>
    <lineage>
        <taxon>Bacteria</taxon>
        <taxon>Bacillati</taxon>
        <taxon>Actinomycetota</taxon>
        <taxon>Actinomycetes</taxon>
        <taxon>Mycobacteriales</taxon>
        <taxon>Mycobacteriaceae</taxon>
        <taxon>Mycobacterium</taxon>
        <taxon>Mycobacterium tuberculosis complex</taxon>
    </lineage>
</organism>
<proteinExistence type="predicted"/>
<gene>
    <name evidence="1" type="ORF">ERS007657_01132</name>
</gene>